<name>A0A6A5KQ31_9PLEO</name>
<feature type="chain" id="PRO_5025664881" evidence="1">
    <location>
        <begin position="20"/>
        <end position="120"/>
    </location>
</feature>
<evidence type="ECO:0000256" key="1">
    <source>
        <dbReference type="SAM" id="SignalP"/>
    </source>
</evidence>
<sequence length="120" mass="13160">MYLAILLTLTMLSSPPVLAHDKPVHYDDPKWDHHWSNHIPKTWPLFPTKGCDSIHGHRVMMTRAGAVTDVRPGFGSTRAMEMTAAAMVTPTTLATLVRALEMEDKDEAEAGRPAVVGGEV</sequence>
<feature type="signal peptide" evidence="1">
    <location>
        <begin position="1"/>
        <end position="19"/>
    </location>
</feature>
<gene>
    <name evidence="2" type="ORF">BDW02DRAFT_594958</name>
</gene>
<reference evidence="2" key="1">
    <citation type="submission" date="2020-01" db="EMBL/GenBank/DDBJ databases">
        <authorList>
            <consortium name="DOE Joint Genome Institute"/>
            <person name="Haridas S."/>
            <person name="Albert R."/>
            <person name="Binder M."/>
            <person name="Bloem J."/>
            <person name="Labutti K."/>
            <person name="Salamov A."/>
            <person name="Andreopoulos B."/>
            <person name="Baker S.E."/>
            <person name="Barry K."/>
            <person name="Bills G."/>
            <person name="Bluhm B.H."/>
            <person name="Cannon C."/>
            <person name="Castanera R."/>
            <person name="Culley D.E."/>
            <person name="Daum C."/>
            <person name="Ezra D."/>
            <person name="Gonzalez J.B."/>
            <person name="Henrissat B."/>
            <person name="Kuo A."/>
            <person name="Liang C."/>
            <person name="Lipzen A."/>
            <person name="Lutzoni F."/>
            <person name="Magnuson J."/>
            <person name="Mondo S."/>
            <person name="Nolan M."/>
            <person name="Ohm R."/>
            <person name="Pangilinan J."/>
            <person name="Park H.-J."/>
            <person name="Ramirez L."/>
            <person name="Alfaro M."/>
            <person name="Sun H."/>
            <person name="Tritt A."/>
            <person name="Yoshinaga Y."/>
            <person name="Zwiers L.-H."/>
            <person name="Turgeon B.G."/>
            <person name="Goodwin S.B."/>
            <person name="Spatafora J.W."/>
            <person name="Crous P.W."/>
            <person name="Grigoriev I.V."/>
        </authorList>
    </citation>
    <scope>NUCLEOTIDE SEQUENCE</scope>
    <source>
        <strain evidence="2">P77</strain>
    </source>
</reference>
<dbReference type="EMBL" id="ML975255">
    <property type="protein sequence ID" value="KAF1838082.1"/>
    <property type="molecule type" value="Genomic_DNA"/>
</dbReference>
<protein>
    <submittedName>
        <fullName evidence="2">Uncharacterized protein</fullName>
    </submittedName>
</protein>
<proteinExistence type="predicted"/>
<accession>A0A6A5KQ31</accession>
<dbReference type="AlphaFoldDB" id="A0A6A5KQ31"/>
<dbReference type="Proteomes" id="UP000800040">
    <property type="component" value="Unassembled WGS sequence"/>
</dbReference>
<evidence type="ECO:0000313" key="3">
    <source>
        <dbReference type="Proteomes" id="UP000800040"/>
    </source>
</evidence>
<keyword evidence="1" id="KW-0732">Signal</keyword>
<evidence type="ECO:0000313" key="2">
    <source>
        <dbReference type="EMBL" id="KAF1838082.1"/>
    </source>
</evidence>
<keyword evidence="3" id="KW-1185">Reference proteome</keyword>
<organism evidence="2 3">
    <name type="scientific">Decorospora gaudefroyi</name>
    <dbReference type="NCBI Taxonomy" id="184978"/>
    <lineage>
        <taxon>Eukaryota</taxon>
        <taxon>Fungi</taxon>
        <taxon>Dikarya</taxon>
        <taxon>Ascomycota</taxon>
        <taxon>Pezizomycotina</taxon>
        <taxon>Dothideomycetes</taxon>
        <taxon>Pleosporomycetidae</taxon>
        <taxon>Pleosporales</taxon>
        <taxon>Pleosporineae</taxon>
        <taxon>Pleosporaceae</taxon>
        <taxon>Decorospora</taxon>
    </lineage>
</organism>